<sequence>MESLETDFCALVHLASQYGVAFVESLDMNIFPVHFQQLHVRMNDPSDPGILPSSSSINRLIHFRTDHLWPLDWLTQVVESNLDRPLPILYSDLHLDRRRVLLVKRGESGDPI</sequence>
<gene>
    <name evidence="1" type="ORF">PXEA_LOCUS9138</name>
</gene>
<proteinExistence type="predicted"/>
<protein>
    <submittedName>
        <fullName evidence="1">Uncharacterized protein</fullName>
    </submittedName>
</protein>
<evidence type="ECO:0000313" key="1">
    <source>
        <dbReference type="EMBL" id="VEL15698.1"/>
    </source>
</evidence>
<organism evidence="1 2">
    <name type="scientific">Protopolystoma xenopodis</name>
    <dbReference type="NCBI Taxonomy" id="117903"/>
    <lineage>
        <taxon>Eukaryota</taxon>
        <taxon>Metazoa</taxon>
        <taxon>Spiralia</taxon>
        <taxon>Lophotrochozoa</taxon>
        <taxon>Platyhelminthes</taxon>
        <taxon>Monogenea</taxon>
        <taxon>Polyopisthocotylea</taxon>
        <taxon>Polystomatidea</taxon>
        <taxon>Polystomatidae</taxon>
        <taxon>Protopolystoma</taxon>
    </lineage>
</organism>
<dbReference type="EMBL" id="CAAALY010025520">
    <property type="protein sequence ID" value="VEL15698.1"/>
    <property type="molecule type" value="Genomic_DNA"/>
</dbReference>
<dbReference type="Proteomes" id="UP000784294">
    <property type="component" value="Unassembled WGS sequence"/>
</dbReference>
<reference evidence="1" key="1">
    <citation type="submission" date="2018-11" db="EMBL/GenBank/DDBJ databases">
        <authorList>
            <consortium name="Pathogen Informatics"/>
        </authorList>
    </citation>
    <scope>NUCLEOTIDE SEQUENCE</scope>
</reference>
<evidence type="ECO:0000313" key="2">
    <source>
        <dbReference type="Proteomes" id="UP000784294"/>
    </source>
</evidence>
<dbReference type="AlphaFoldDB" id="A0A3S5CEY8"/>
<keyword evidence="2" id="KW-1185">Reference proteome</keyword>
<comment type="caution">
    <text evidence="1">The sequence shown here is derived from an EMBL/GenBank/DDBJ whole genome shotgun (WGS) entry which is preliminary data.</text>
</comment>
<name>A0A3S5CEY8_9PLAT</name>
<accession>A0A3S5CEY8</accession>